<evidence type="ECO:0000256" key="1">
    <source>
        <dbReference type="SAM" id="Coils"/>
    </source>
</evidence>
<keyword evidence="1" id="KW-0175">Coiled coil</keyword>
<protein>
    <submittedName>
        <fullName evidence="7">Bardet-Biedl syndrome 7 protein homolog</fullName>
    </submittedName>
</protein>
<dbReference type="GO" id="GO:0036064">
    <property type="term" value="C:ciliary basal body"/>
    <property type="evidence" value="ECO:0007669"/>
    <property type="project" value="TreeGrafter"/>
</dbReference>
<evidence type="ECO:0000259" key="4">
    <source>
        <dbReference type="Pfam" id="PF23361"/>
    </source>
</evidence>
<feature type="domain" description="BBS7 beta-propeller" evidence="5">
    <location>
        <begin position="21"/>
        <end position="317"/>
    </location>
</feature>
<organism evidence="6 7">
    <name type="scientific">Fopius arisanus</name>
    <dbReference type="NCBI Taxonomy" id="64838"/>
    <lineage>
        <taxon>Eukaryota</taxon>
        <taxon>Metazoa</taxon>
        <taxon>Ecdysozoa</taxon>
        <taxon>Arthropoda</taxon>
        <taxon>Hexapoda</taxon>
        <taxon>Insecta</taxon>
        <taxon>Pterygota</taxon>
        <taxon>Neoptera</taxon>
        <taxon>Endopterygota</taxon>
        <taxon>Hymenoptera</taxon>
        <taxon>Apocrita</taxon>
        <taxon>Ichneumonoidea</taxon>
        <taxon>Braconidae</taxon>
        <taxon>Opiinae</taxon>
        <taxon>Fopius</taxon>
    </lineage>
</organism>
<dbReference type="SUPFAM" id="SSF50978">
    <property type="entry name" value="WD40 repeat-like"/>
    <property type="match status" value="1"/>
</dbReference>
<dbReference type="Pfam" id="PF23349">
    <property type="entry name" value="BBS7_hp"/>
    <property type="match status" value="1"/>
</dbReference>
<feature type="domain" description="BBS7 GAE" evidence="3">
    <location>
        <begin position="365"/>
        <end position="467"/>
    </location>
</feature>
<dbReference type="InterPro" id="IPR036322">
    <property type="entry name" value="WD40_repeat_dom_sf"/>
</dbReference>
<proteinExistence type="predicted"/>
<dbReference type="GO" id="GO:0060271">
    <property type="term" value="P:cilium assembly"/>
    <property type="evidence" value="ECO:0007669"/>
    <property type="project" value="TreeGrafter"/>
</dbReference>
<reference evidence="7" key="1">
    <citation type="submission" date="2025-08" db="UniProtKB">
        <authorList>
            <consortium name="RefSeq"/>
        </authorList>
    </citation>
    <scope>IDENTIFICATION</scope>
    <source>
        <strain evidence="7">USDA-PBARC FA_bdor</strain>
        <tissue evidence="7">Whole organism</tissue>
    </source>
</reference>
<dbReference type="Pfam" id="PF23360">
    <property type="entry name" value="BBS7_GAE"/>
    <property type="match status" value="1"/>
</dbReference>
<feature type="coiled-coil region" evidence="1">
    <location>
        <begin position="325"/>
        <end position="352"/>
    </location>
</feature>
<dbReference type="GO" id="GO:0016020">
    <property type="term" value="C:membrane"/>
    <property type="evidence" value="ECO:0007669"/>
    <property type="project" value="TreeGrafter"/>
</dbReference>
<dbReference type="PANTHER" id="PTHR16074">
    <property type="entry name" value="BARDET-BIEDL SYNDROME 7 PROTEIN"/>
    <property type="match status" value="1"/>
</dbReference>
<dbReference type="GO" id="GO:0034464">
    <property type="term" value="C:BBSome"/>
    <property type="evidence" value="ECO:0007669"/>
    <property type="project" value="TreeGrafter"/>
</dbReference>
<dbReference type="InterPro" id="IPR056334">
    <property type="entry name" value="BBS7_GAE_dom"/>
</dbReference>
<dbReference type="AlphaFoldDB" id="A0A9R1SYH3"/>
<accession>A0A9R1SYH3</accession>
<evidence type="ECO:0000313" key="7">
    <source>
        <dbReference type="RefSeq" id="XP_011299492.1"/>
    </source>
</evidence>
<dbReference type="Proteomes" id="UP000694866">
    <property type="component" value="Unplaced"/>
</dbReference>
<dbReference type="Pfam" id="PF23361">
    <property type="entry name" value="BBS7_pf"/>
    <property type="match status" value="1"/>
</dbReference>
<evidence type="ECO:0000259" key="3">
    <source>
        <dbReference type="Pfam" id="PF23360"/>
    </source>
</evidence>
<evidence type="ECO:0000313" key="6">
    <source>
        <dbReference type="Proteomes" id="UP000694866"/>
    </source>
</evidence>
<name>A0A9R1SYH3_9HYME</name>
<dbReference type="InterPro" id="IPR056332">
    <property type="entry name" value="Beta-prop_BBS7"/>
</dbReference>
<sequence>MSLVLSRVDYASVGVTSKGTMRILPSHDAKALQKFAVGDHDGILHVFGMKKGELQLSFKSLPGPKIEKLVLGGTLGNPKDKIFIAYGNSVKGYTKKGKMFLEFDTSLIDPITSMFVLGPDLAACARDLYHRYQNCKDADSYLAGETLNDVILIPGEGSSVLAILACGDRAIRVLTGTKSPTILRLPSVPTVLTSWREDQRDSRNRILVGTQDGKIGLLTVQGAKTIRITWVITTAAPEVTSLDTYELEDGLDILVGRQDGTVEVFAFPEDEETTPLRRYRYNAGESVSTVMGGIIGAAGYPEILVTTYSGRIFGLTTRPPGSLEAGSSIEALEKLKTEILELEQKLEEEKEMFDLPNEGIAPLILSVNHRMILDPDTASYQLSIELDTPIDNVLIQSDTPVELLDESNSAVASHSVCNPQDNNFVLATYRCQANVNRVETRMRTIEGQSGVLQVYVTTQIQPKACRRIRIPVYALSLHARLHDDEGPQGCGGPFNELRLLGGFTVAEMHAWLALALPDIPERPQLVDGEATLNYVSTFVGTRLKCRYKKGSASFLGENVSTVIILRDLLTREATKRKIKLDVFCDVAEGSVTRVLELILPRLDAADDLTQKLRILDALQEWEMKVEAEGNLSSDYQELLRQEEALRREMAKHPEILVRLHGVITDLYVDWERAKGSRRMTSKDAGEKLSFALTGRDIEALQQIILGNDDNPPTPMASLGIVQDMII</sequence>
<dbReference type="KEGG" id="fas:105264361"/>
<dbReference type="OrthoDB" id="414590at2759"/>
<dbReference type="InterPro" id="IPR056333">
    <property type="entry name" value="BBS7_pf_dom"/>
</dbReference>
<feature type="domain" description="BBS7 helical hairpin" evidence="2">
    <location>
        <begin position="588"/>
        <end position="703"/>
    </location>
</feature>
<keyword evidence="6" id="KW-1185">Reference proteome</keyword>
<dbReference type="InterPro" id="IPR056335">
    <property type="entry name" value="BBS7_hairpin"/>
</dbReference>
<gene>
    <name evidence="7" type="primary">LOC105264361</name>
</gene>
<dbReference type="GO" id="GO:0043005">
    <property type="term" value="C:neuron projection"/>
    <property type="evidence" value="ECO:0007669"/>
    <property type="project" value="TreeGrafter"/>
</dbReference>
<dbReference type="GO" id="GO:0005930">
    <property type="term" value="C:axoneme"/>
    <property type="evidence" value="ECO:0007669"/>
    <property type="project" value="TreeGrafter"/>
</dbReference>
<feature type="domain" description="BBS7 platform" evidence="4">
    <location>
        <begin position="488"/>
        <end position="585"/>
    </location>
</feature>
<dbReference type="GO" id="GO:0008104">
    <property type="term" value="P:intracellular protein localization"/>
    <property type="evidence" value="ECO:0007669"/>
    <property type="project" value="TreeGrafter"/>
</dbReference>
<dbReference type="GeneID" id="105264361"/>
<dbReference type="Pfam" id="PF23743">
    <property type="entry name" value="Beta-prop_BBS7"/>
    <property type="match status" value="1"/>
</dbReference>
<dbReference type="RefSeq" id="XP_011299492.1">
    <property type="nucleotide sequence ID" value="XM_011301190.1"/>
</dbReference>
<evidence type="ECO:0000259" key="5">
    <source>
        <dbReference type="Pfam" id="PF23743"/>
    </source>
</evidence>
<dbReference type="PANTHER" id="PTHR16074:SF4">
    <property type="entry name" value="BARDET-BIEDL SYNDROME 7 PROTEIN"/>
    <property type="match status" value="1"/>
</dbReference>
<evidence type="ECO:0000259" key="2">
    <source>
        <dbReference type="Pfam" id="PF23349"/>
    </source>
</evidence>